<reference evidence="2 3" key="1">
    <citation type="journal article" date="2023" name="IMA Fungus">
        <title>Comparative genomic study of the Penicillium genus elucidates a diverse pangenome and 15 lateral gene transfer events.</title>
        <authorList>
            <person name="Petersen C."/>
            <person name="Sorensen T."/>
            <person name="Nielsen M.R."/>
            <person name="Sondergaard T.E."/>
            <person name="Sorensen J.L."/>
            <person name="Fitzpatrick D.A."/>
            <person name="Frisvad J.C."/>
            <person name="Nielsen K.L."/>
        </authorList>
    </citation>
    <scope>NUCLEOTIDE SEQUENCE [LARGE SCALE GENOMIC DNA]</scope>
    <source>
        <strain evidence="2 3">IBT 3361</strain>
    </source>
</reference>
<evidence type="ECO:0000313" key="2">
    <source>
        <dbReference type="EMBL" id="KAJ5282162.1"/>
    </source>
</evidence>
<feature type="compositionally biased region" description="Basic and acidic residues" evidence="1">
    <location>
        <begin position="55"/>
        <end position="65"/>
    </location>
</feature>
<gene>
    <name evidence="2" type="ORF">N7505_000142</name>
</gene>
<evidence type="ECO:0000256" key="1">
    <source>
        <dbReference type="SAM" id="MobiDB-lite"/>
    </source>
</evidence>
<name>A0ABQ8WT05_PENCH</name>
<evidence type="ECO:0000313" key="3">
    <source>
        <dbReference type="Proteomes" id="UP001220256"/>
    </source>
</evidence>
<dbReference type="Proteomes" id="UP001220256">
    <property type="component" value="Unassembled WGS sequence"/>
</dbReference>
<organism evidence="2 3">
    <name type="scientific">Penicillium chrysogenum</name>
    <name type="common">Penicillium notatum</name>
    <dbReference type="NCBI Taxonomy" id="5076"/>
    <lineage>
        <taxon>Eukaryota</taxon>
        <taxon>Fungi</taxon>
        <taxon>Dikarya</taxon>
        <taxon>Ascomycota</taxon>
        <taxon>Pezizomycotina</taxon>
        <taxon>Eurotiomycetes</taxon>
        <taxon>Eurotiomycetidae</taxon>
        <taxon>Eurotiales</taxon>
        <taxon>Aspergillaceae</taxon>
        <taxon>Penicillium</taxon>
        <taxon>Penicillium chrysogenum species complex</taxon>
    </lineage>
</organism>
<keyword evidence="3" id="KW-1185">Reference proteome</keyword>
<proteinExistence type="predicted"/>
<accession>A0ABQ8WT05</accession>
<feature type="region of interest" description="Disordered" evidence="1">
    <location>
        <begin position="43"/>
        <end position="93"/>
    </location>
</feature>
<comment type="caution">
    <text evidence="2">The sequence shown here is derived from an EMBL/GenBank/DDBJ whole genome shotgun (WGS) entry which is preliminary data.</text>
</comment>
<dbReference type="EMBL" id="JAPVEB010000001">
    <property type="protein sequence ID" value="KAJ5282162.1"/>
    <property type="molecule type" value="Genomic_DNA"/>
</dbReference>
<sequence length="207" mass="23243">MPHQALKRHSSPLEWHKLNPLRGIHLLILLIQIRVILGMTSSRDRQTTTTSNLHTRRELHPAHPDKARKHKHPDSHRANNRNGGISASDEVATRRTDESLVIRLNTDQEQALRNKPVQDRRGSHERYRVAVRQREEVATPLRILRVPGDADAATGDGSREDELWGVGDDRVADHGLGPAVAFDEGLCVYGPELGVPDFVAVFAQRET</sequence>
<protein>
    <submittedName>
        <fullName evidence="2">Uncharacterized protein</fullName>
    </submittedName>
</protein>